<feature type="binding site" evidence="3">
    <location>
        <position position="114"/>
    </location>
    <ligand>
        <name>substrate</name>
    </ligand>
</feature>
<reference evidence="6 7" key="1">
    <citation type="journal article" date="2015" name="Sci. Rep.">
        <title>Genome of the facultative scuticociliatosis pathogen Pseudocohnilembus persalinus provides insight into its virulence through horizontal gene transfer.</title>
        <authorList>
            <person name="Xiong J."/>
            <person name="Wang G."/>
            <person name="Cheng J."/>
            <person name="Tian M."/>
            <person name="Pan X."/>
            <person name="Warren A."/>
            <person name="Jiang C."/>
            <person name="Yuan D."/>
            <person name="Miao W."/>
        </authorList>
    </citation>
    <scope>NUCLEOTIDE SEQUENCE [LARGE SCALE GENOMIC DNA]</scope>
    <source>
        <strain evidence="6">36N120E</strain>
    </source>
</reference>
<dbReference type="InterPro" id="IPR020471">
    <property type="entry name" value="AKR"/>
</dbReference>
<keyword evidence="1" id="KW-0560">Oxidoreductase</keyword>
<dbReference type="SUPFAM" id="SSF51430">
    <property type="entry name" value="NAD(P)-linked oxidoreductase"/>
    <property type="match status" value="1"/>
</dbReference>
<dbReference type="InParanoid" id="A0A0V0R212"/>
<dbReference type="GO" id="GO:0016616">
    <property type="term" value="F:oxidoreductase activity, acting on the CH-OH group of donors, NAD or NADP as acceptor"/>
    <property type="evidence" value="ECO:0007669"/>
    <property type="project" value="UniProtKB-ARBA"/>
</dbReference>
<dbReference type="PANTHER" id="PTHR43827">
    <property type="entry name" value="2,5-DIKETO-D-GLUCONIC ACID REDUCTASE"/>
    <property type="match status" value="1"/>
</dbReference>
<dbReference type="AlphaFoldDB" id="A0A0V0R212"/>
<dbReference type="Gene3D" id="3.20.20.100">
    <property type="entry name" value="NADP-dependent oxidoreductase domain"/>
    <property type="match status" value="1"/>
</dbReference>
<dbReference type="CDD" id="cd19071">
    <property type="entry name" value="AKR_AKR1-5-like"/>
    <property type="match status" value="1"/>
</dbReference>
<evidence type="ECO:0000256" key="4">
    <source>
        <dbReference type="PIRSR" id="PIRSR000097-3"/>
    </source>
</evidence>
<dbReference type="PRINTS" id="PR00069">
    <property type="entry name" value="ALDKETRDTASE"/>
</dbReference>
<evidence type="ECO:0000256" key="1">
    <source>
        <dbReference type="ARBA" id="ARBA00023002"/>
    </source>
</evidence>
<feature type="site" description="Lowers pKa of active site Tyr" evidence="4">
    <location>
        <position position="83"/>
    </location>
</feature>
<dbReference type="InterPro" id="IPR023210">
    <property type="entry name" value="NADP_OxRdtase_dom"/>
</dbReference>
<evidence type="ECO:0000259" key="5">
    <source>
        <dbReference type="Pfam" id="PF00248"/>
    </source>
</evidence>
<dbReference type="FunFam" id="3.20.20.100:FF:000002">
    <property type="entry name" value="2,5-diketo-D-gluconic acid reductase A"/>
    <property type="match status" value="1"/>
</dbReference>
<dbReference type="PROSITE" id="PS00798">
    <property type="entry name" value="ALDOKETO_REDUCTASE_1"/>
    <property type="match status" value="1"/>
</dbReference>
<dbReference type="OrthoDB" id="416253at2759"/>
<evidence type="ECO:0000313" key="7">
    <source>
        <dbReference type="Proteomes" id="UP000054937"/>
    </source>
</evidence>
<dbReference type="EMBL" id="LDAU01000063">
    <property type="protein sequence ID" value="KRX08567.1"/>
    <property type="molecule type" value="Genomic_DNA"/>
</dbReference>
<dbReference type="PANTHER" id="PTHR43827:SF14">
    <property type="entry name" value="NADP-DEPENDENT OXIDOREDUCTASE DOMAIN-CONTAINING PROTEIN"/>
    <property type="match status" value="1"/>
</dbReference>
<feature type="active site" description="Proton donor" evidence="2">
    <location>
        <position position="54"/>
    </location>
</feature>
<proteinExistence type="predicted"/>
<keyword evidence="7" id="KW-1185">Reference proteome</keyword>
<dbReference type="PROSITE" id="PS00062">
    <property type="entry name" value="ALDOKETO_REDUCTASE_2"/>
    <property type="match status" value="1"/>
</dbReference>
<dbReference type="OMA" id="MYRNEKP"/>
<protein>
    <submittedName>
        <fullName evidence="6">NADP-dependent oxidoreductase domain</fullName>
    </submittedName>
</protein>
<dbReference type="InterPro" id="IPR036812">
    <property type="entry name" value="NAD(P)_OxRdtase_dom_sf"/>
</dbReference>
<feature type="domain" description="NADP-dependent oxidoreductase" evidence="5">
    <location>
        <begin position="20"/>
        <end position="275"/>
    </location>
</feature>
<dbReference type="Pfam" id="PF00248">
    <property type="entry name" value="Aldo_ket_red"/>
    <property type="match status" value="1"/>
</dbReference>
<evidence type="ECO:0000256" key="3">
    <source>
        <dbReference type="PIRSR" id="PIRSR000097-2"/>
    </source>
</evidence>
<evidence type="ECO:0000256" key="2">
    <source>
        <dbReference type="PIRSR" id="PIRSR000097-1"/>
    </source>
</evidence>
<sequence>MQNKVPTKKLNTGYKIPMVGLGVWKNDNSVEEMQELLQKAFDVGYRHIDTAIAYENEEVIGEALENIFKKGEYKREDIFITSKCFPKKDENIKDMVKKSLSKLRTKYLDLYLLHWSACPIGDNLEIKHKPVHEVWKELEECVDQKLIRSIGVSNYNVQSLFDLLSYAKIKPAMNQIELHAYLQQPDLIAFCKKFDIQVTAYSPIGRGKLLEDEQIKQIAEKYHKTPAQIALHYLNVNLDLIVIPKTANPERLKENIDWQDFKLEKNDVEQLKKLDQDKRFVKPNELFDVPLFD</sequence>
<organism evidence="6 7">
    <name type="scientific">Pseudocohnilembus persalinus</name>
    <name type="common">Ciliate</name>
    <dbReference type="NCBI Taxonomy" id="266149"/>
    <lineage>
        <taxon>Eukaryota</taxon>
        <taxon>Sar</taxon>
        <taxon>Alveolata</taxon>
        <taxon>Ciliophora</taxon>
        <taxon>Intramacronucleata</taxon>
        <taxon>Oligohymenophorea</taxon>
        <taxon>Scuticociliatia</taxon>
        <taxon>Philasterida</taxon>
        <taxon>Pseudocohnilembidae</taxon>
        <taxon>Pseudocohnilembus</taxon>
    </lineage>
</organism>
<dbReference type="PIRSF" id="PIRSF000097">
    <property type="entry name" value="AKR"/>
    <property type="match status" value="1"/>
</dbReference>
<dbReference type="Proteomes" id="UP000054937">
    <property type="component" value="Unassembled WGS sequence"/>
</dbReference>
<comment type="caution">
    <text evidence="6">The sequence shown here is derived from an EMBL/GenBank/DDBJ whole genome shotgun (WGS) entry which is preliminary data.</text>
</comment>
<dbReference type="InterPro" id="IPR018170">
    <property type="entry name" value="Aldo/ket_reductase_CS"/>
</dbReference>
<accession>A0A0V0R212</accession>
<name>A0A0V0R212_PSEPJ</name>
<evidence type="ECO:0000313" key="6">
    <source>
        <dbReference type="EMBL" id="KRX08567.1"/>
    </source>
</evidence>
<gene>
    <name evidence="6" type="ORF">PPERSA_13048</name>
</gene>